<evidence type="ECO:0000313" key="8">
    <source>
        <dbReference type="EMBL" id="MEN2743431.1"/>
    </source>
</evidence>
<dbReference type="Pfam" id="PF02416">
    <property type="entry name" value="TatA_B_E"/>
    <property type="match status" value="1"/>
</dbReference>
<reference evidence="8 9" key="1">
    <citation type="submission" date="2024-05" db="EMBL/GenBank/DDBJ databases">
        <title>Sinomonas sp. nov., isolated from a waste landfill.</title>
        <authorList>
            <person name="Zhao Y."/>
        </authorList>
    </citation>
    <scope>NUCLEOTIDE SEQUENCE [LARGE SCALE GENOMIC DNA]</scope>
    <source>
        <strain evidence="8 9">CCTCC AB2014300</strain>
    </source>
</reference>
<dbReference type="PRINTS" id="PR01506">
    <property type="entry name" value="TATBPROTEIN"/>
</dbReference>
<sequence length="135" mass="14560">MFGINGPEFILLLLIGILVIGPQRLPEYTQKLTNLVKELRRMASGARDQLKEETGVDLNEVDWRKYDPRQYDPRKIIRDALVDDGTEAAASAAAAGVPAVTAGVAATATVEAPAPARTVERLDAGERAPFDTEAT</sequence>
<evidence type="ECO:0000256" key="7">
    <source>
        <dbReference type="ARBA" id="ARBA00023136"/>
    </source>
</evidence>
<keyword evidence="7" id="KW-0472">Membrane</keyword>
<comment type="caution">
    <text evidence="8">The sequence shown here is derived from an EMBL/GenBank/DDBJ whole genome shotgun (WGS) entry which is preliminary data.</text>
</comment>
<gene>
    <name evidence="8" type="ORF">ABCQ75_02615</name>
</gene>
<evidence type="ECO:0000256" key="4">
    <source>
        <dbReference type="ARBA" id="ARBA00022927"/>
    </source>
</evidence>
<evidence type="ECO:0000256" key="5">
    <source>
        <dbReference type="ARBA" id="ARBA00022989"/>
    </source>
</evidence>
<keyword evidence="4" id="KW-0653">Protein transport</keyword>
<organism evidence="8 9">
    <name type="scientific">Sinomonas halotolerans</name>
    <dbReference type="NCBI Taxonomy" id="1644133"/>
    <lineage>
        <taxon>Bacteria</taxon>
        <taxon>Bacillati</taxon>
        <taxon>Actinomycetota</taxon>
        <taxon>Actinomycetes</taxon>
        <taxon>Micrococcales</taxon>
        <taxon>Micrococcaceae</taxon>
        <taxon>Sinomonas</taxon>
    </lineage>
</organism>
<protein>
    <submittedName>
        <fullName evidence="8">Sec-independent protein translocase TatB</fullName>
    </submittedName>
</protein>
<name>A0ABU9WW96_9MICC</name>
<evidence type="ECO:0000256" key="3">
    <source>
        <dbReference type="ARBA" id="ARBA00022692"/>
    </source>
</evidence>
<dbReference type="Gene3D" id="1.20.5.3310">
    <property type="match status" value="1"/>
</dbReference>
<keyword evidence="6" id="KW-0811">Translocation</keyword>
<accession>A0ABU9WW96</accession>
<keyword evidence="5" id="KW-1133">Transmembrane helix</keyword>
<keyword evidence="9" id="KW-1185">Reference proteome</keyword>
<dbReference type="EMBL" id="JBDFRB010000002">
    <property type="protein sequence ID" value="MEN2743431.1"/>
    <property type="molecule type" value="Genomic_DNA"/>
</dbReference>
<evidence type="ECO:0000256" key="1">
    <source>
        <dbReference type="ARBA" id="ARBA00004167"/>
    </source>
</evidence>
<evidence type="ECO:0000256" key="2">
    <source>
        <dbReference type="ARBA" id="ARBA00022448"/>
    </source>
</evidence>
<evidence type="ECO:0000313" key="9">
    <source>
        <dbReference type="Proteomes" id="UP001422074"/>
    </source>
</evidence>
<proteinExistence type="predicted"/>
<comment type="subcellular location">
    <subcellularLocation>
        <location evidence="1">Membrane</location>
        <topology evidence="1">Single-pass membrane protein</topology>
    </subcellularLocation>
</comment>
<dbReference type="RefSeq" id="WP_345882963.1">
    <property type="nucleotide sequence ID" value="NZ_JBDFRB010000002.1"/>
</dbReference>
<dbReference type="InterPro" id="IPR003369">
    <property type="entry name" value="TatA/B/E"/>
</dbReference>
<keyword evidence="2" id="KW-0813">Transport</keyword>
<keyword evidence="3" id="KW-0812">Transmembrane</keyword>
<evidence type="ECO:0000256" key="6">
    <source>
        <dbReference type="ARBA" id="ARBA00023010"/>
    </source>
</evidence>
<dbReference type="Proteomes" id="UP001422074">
    <property type="component" value="Unassembled WGS sequence"/>
</dbReference>